<gene>
    <name evidence="1" type="ORF">acsn021_06360</name>
</gene>
<proteinExistence type="predicted"/>
<dbReference type="RefSeq" id="WP_184096022.1">
    <property type="nucleotide sequence ID" value="NZ_AP023367.1"/>
</dbReference>
<evidence type="ECO:0000313" key="1">
    <source>
        <dbReference type="EMBL" id="BCJ93067.1"/>
    </source>
</evidence>
<accession>A0A6S6QYW6</accession>
<keyword evidence="2" id="KW-1185">Reference proteome</keyword>
<dbReference type="EMBL" id="AP023367">
    <property type="protein sequence ID" value="BCJ93067.1"/>
    <property type="molecule type" value="Genomic_DNA"/>
</dbReference>
<name>A0A6S6QYW6_9FIRM</name>
<protein>
    <submittedName>
        <fullName evidence="1">Uncharacterized protein</fullName>
    </submittedName>
</protein>
<sequence>MMKNKILKAFCSMTLLWAAILLPAFVSFWQTIGIVIALAGLEGAVFLGKRKSGNWVIVTYIASILALVFIKTYELTLLGAVILGGILSLFLVISYIIKLIFRKRIRNKIVLNIIPLVALICSGCVSFILFQHEYAKYNTTTFNPDVIMFLEGKEVAFGEFLLYATNVYQNYNAAYGTNIWSQLVTDEEGNEFTFEEQTKQVIIEQIRLTKLLYIKKDEYLISLSQDELKLLKADANEYFKGLASSGITADIVSEKNVEAFYIENAISQKVYNKIIENIDVSKMSEEEAENARIDAFTVEYDMITRELNPNWDYKKDVNMEALIQISFAELAGSNPLSTQETTTNYSN</sequence>
<dbReference type="KEGG" id="acel:acsn021_06360"/>
<evidence type="ECO:0000313" key="2">
    <source>
        <dbReference type="Proteomes" id="UP000515561"/>
    </source>
</evidence>
<dbReference type="Proteomes" id="UP000515561">
    <property type="component" value="Chromosome"/>
</dbReference>
<reference evidence="1 2" key="1">
    <citation type="journal article" date="2016" name="Int. J. Syst. Evol. Microbiol.">
        <title>Descriptions of Anaerotaenia torta gen. nov., sp. nov. and Anaerocolumna cellulosilytica gen. nov., sp. nov. isolated from a methanogenic reactor of cattle waste.</title>
        <authorList>
            <person name="Uek A."/>
            <person name="Ohtaki Y."/>
            <person name="Kaku N."/>
            <person name="Ueki K."/>
        </authorList>
    </citation>
    <scope>NUCLEOTIDE SEQUENCE [LARGE SCALE GENOMIC DNA]</scope>
    <source>
        <strain evidence="1 2">SN021</strain>
    </source>
</reference>
<dbReference type="AlphaFoldDB" id="A0A6S6QYW6"/>
<organism evidence="1 2">
    <name type="scientific">Anaerocolumna cellulosilytica</name>
    <dbReference type="NCBI Taxonomy" id="433286"/>
    <lineage>
        <taxon>Bacteria</taxon>
        <taxon>Bacillati</taxon>
        <taxon>Bacillota</taxon>
        <taxon>Clostridia</taxon>
        <taxon>Lachnospirales</taxon>
        <taxon>Lachnospiraceae</taxon>
        <taxon>Anaerocolumna</taxon>
    </lineage>
</organism>